<evidence type="ECO:0000313" key="4">
    <source>
        <dbReference type="Proteomes" id="UP000664034"/>
    </source>
</evidence>
<dbReference type="GO" id="GO:0016020">
    <property type="term" value="C:membrane"/>
    <property type="evidence" value="ECO:0007669"/>
    <property type="project" value="TreeGrafter"/>
</dbReference>
<dbReference type="AlphaFoldDB" id="A0A939GK37"/>
<feature type="transmembrane region" description="Helical" evidence="1">
    <location>
        <begin position="226"/>
        <end position="244"/>
    </location>
</feature>
<evidence type="ECO:0000313" key="3">
    <source>
        <dbReference type="EMBL" id="MBO0938885.1"/>
    </source>
</evidence>
<feature type="domain" description="Acyltransferase 3" evidence="2">
    <location>
        <begin position="15"/>
        <end position="339"/>
    </location>
</feature>
<accession>A0A939GK37</accession>
<gene>
    <name evidence="3" type="ORF">J2I47_20195</name>
</gene>
<feature type="transmembrane region" description="Helical" evidence="1">
    <location>
        <begin position="256"/>
        <end position="277"/>
    </location>
</feature>
<feature type="transmembrane region" description="Helical" evidence="1">
    <location>
        <begin position="199"/>
        <end position="219"/>
    </location>
</feature>
<dbReference type="EMBL" id="JAFMYV010000011">
    <property type="protein sequence ID" value="MBO0938885.1"/>
    <property type="molecule type" value="Genomic_DNA"/>
</dbReference>
<keyword evidence="4" id="KW-1185">Reference proteome</keyword>
<evidence type="ECO:0000259" key="2">
    <source>
        <dbReference type="Pfam" id="PF01757"/>
    </source>
</evidence>
<dbReference type="PANTHER" id="PTHR23028:SF53">
    <property type="entry name" value="ACYL_TRANSF_3 DOMAIN-CONTAINING PROTEIN"/>
    <property type="match status" value="1"/>
</dbReference>
<dbReference type="PANTHER" id="PTHR23028">
    <property type="entry name" value="ACETYLTRANSFERASE"/>
    <property type="match status" value="1"/>
</dbReference>
<dbReference type="InterPro" id="IPR050879">
    <property type="entry name" value="Acyltransferase_3"/>
</dbReference>
<feature type="transmembrane region" description="Helical" evidence="1">
    <location>
        <begin position="289"/>
        <end position="312"/>
    </location>
</feature>
<dbReference type="GO" id="GO:0016747">
    <property type="term" value="F:acyltransferase activity, transferring groups other than amino-acyl groups"/>
    <property type="evidence" value="ECO:0007669"/>
    <property type="project" value="InterPro"/>
</dbReference>
<sequence length="368" mass="42577">MDARYPQPTARYFTIDLLRFKAALAVLLFHYTFRGFAADNLSPVPYPGLSGYTQYGYLGVELFFIISGYVVLLSAYKKTVREFILSRAIRLYPAFWVACTAAFIATYCLGPGRGSKHWSALMDVSLWQYLCNMTMVHKLMGVRDLDGVYWTLTYEIQFYFLIATLLLVNWLRHLPLLMAGWLIYTAVAPFFAYRNPLTILLFPAYSPLFIAGMCFFLLHDHLAVRWQLYLLLLASWGLSLRNGLSYAQLQADYYKTPFSAVVVVGLISSFYVVFWCISTARIRMKERQWLYWAGALTYPLYLIHHNIGYVIYQRLGPFLNNYVLLVGITLLMLAAAYGLHVYIEQPLSQALKRRFSPHKRRYSSVEQL</sequence>
<keyword evidence="1" id="KW-0812">Transmembrane</keyword>
<proteinExistence type="predicted"/>
<feature type="transmembrane region" description="Helical" evidence="1">
    <location>
        <begin position="12"/>
        <end position="33"/>
    </location>
</feature>
<keyword evidence="3" id="KW-0012">Acyltransferase</keyword>
<dbReference type="InterPro" id="IPR002656">
    <property type="entry name" value="Acyl_transf_3_dom"/>
</dbReference>
<keyword evidence="1" id="KW-0472">Membrane</keyword>
<protein>
    <submittedName>
        <fullName evidence="3">Acyltransferase</fullName>
    </submittedName>
</protein>
<feature type="transmembrane region" description="Helical" evidence="1">
    <location>
        <begin position="174"/>
        <end position="193"/>
    </location>
</feature>
<feature type="transmembrane region" description="Helical" evidence="1">
    <location>
        <begin position="148"/>
        <end position="167"/>
    </location>
</feature>
<keyword evidence="1" id="KW-1133">Transmembrane helix</keyword>
<feature type="transmembrane region" description="Helical" evidence="1">
    <location>
        <begin position="324"/>
        <end position="343"/>
    </location>
</feature>
<reference evidence="3" key="1">
    <citation type="submission" date="2021-03" db="EMBL/GenBank/DDBJ databases">
        <title>Fibrella sp. HMF5335 genome sequencing and assembly.</title>
        <authorList>
            <person name="Kang H."/>
            <person name="Kim H."/>
            <person name="Bae S."/>
            <person name="Joh K."/>
        </authorList>
    </citation>
    <scope>NUCLEOTIDE SEQUENCE</scope>
    <source>
        <strain evidence="3">HMF5335</strain>
    </source>
</reference>
<feature type="transmembrane region" description="Helical" evidence="1">
    <location>
        <begin position="55"/>
        <end position="76"/>
    </location>
</feature>
<organism evidence="3 4">
    <name type="scientific">Fibrella rubiginis</name>
    <dbReference type="NCBI Taxonomy" id="2817060"/>
    <lineage>
        <taxon>Bacteria</taxon>
        <taxon>Pseudomonadati</taxon>
        <taxon>Bacteroidota</taxon>
        <taxon>Cytophagia</taxon>
        <taxon>Cytophagales</taxon>
        <taxon>Spirosomataceae</taxon>
        <taxon>Fibrella</taxon>
    </lineage>
</organism>
<evidence type="ECO:0000256" key="1">
    <source>
        <dbReference type="SAM" id="Phobius"/>
    </source>
</evidence>
<dbReference type="RefSeq" id="WP_207366419.1">
    <property type="nucleotide sequence ID" value="NZ_JAFMYV010000011.1"/>
</dbReference>
<keyword evidence="3" id="KW-0808">Transferase</keyword>
<name>A0A939GK37_9BACT</name>
<dbReference type="Pfam" id="PF01757">
    <property type="entry name" value="Acyl_transf_3"/>
    <property type="match status" value="1"/>
</dbReference>
<comment type="caution">
    <text evidence="3">The sequence shown here is derived from an EMBL/GenBank/DDBJ whole genome shotgun (WGS) entry which is preliminary data.</text>
</comment>
<feature type="transmembrane region" description="Helical" evidence="1">
    <location>
        <begin position="88"/>
        <end position="107"/>
    </location>
</feature>
<dbReference type="GO" id="GO:0009103">
    <property type="term" value="P:lipopolysaccharide biosynthetic process"/>
    <property type="evidence" value="ECO:0007669"/>
    <property type="project" value="TreeGrafter"/>
</dbReference>
<dbReference type="Proteomes" id="UP000664034">
    <property type="component" value="Unassembled WGS sequence"/>
</dbReference>